<keyword evidence="2" id="KW-0472">Membrane</keyword>
<feature type="compositionally biased region" description="Low complexity" evidence="1">
    <location>
        <begin position="9"/>
        <end position="39"/>
    </location>
</feature>
<evidence type="ECO:0000256" key="2">
    <source>
        <dbReference type="SAM" id="Phobius"/>
    </source>
</evidence>
<gene>
    <name evidence="3" type="ORF">HON47_03620</name>
</gene>
<dbReference type="AlphaFoldDB" id="A0A8T5GGJ8"/>
<accession>A0A8T5GGJ8</accession>
<evidence type="ECO:0000313" key="3">
    <source>
        <dbReference type="EMBL" id="MBT4870636.1"/>
    </source>
</evidence>
<feature type="compositionally biased region" description="Polar residues" evidence="1">
    <location>
        <begin position="40"/>
        <end position="52"/>
    </location>
</feature>
<protein>
    <submittedName>
        <fullName evidence="3">Uncharacterized protein</fullName>
    </submittedName>
</protein>
<proteinExistence type="predicted"/>
<name>A0A8T5GGJ8_9ARCH</name>
<keyword evidence="2" id="KW-1133">Transmembrane helix</keyword>
<dbReference type="EMBL" id="JABJNZ010000046">
    <property type="protein sequence ID" value="MBT4870636.1"/>
    <property type="molecule type" value="Genomic_DNA"/>
</dbReference>
<comment type="caution">
    <text evidence="3">The sequence shown here is derived from an EMBL/GenBank/DDBJ whole genome shotgun (WGS) entry which is preliminary data.</text>
</comment>
<feature type="region of interest" description="Disordered" evidence="1">
    <location>
        <begin position="1"/>
        <end position="54"/>
    </location>
</feature>
<feature type="transmembrane region" description="Helical" evidence="2">
    <location>
        <begin position="62"/>
        <end position="88"/>
    </location>
</feature>
<reference evidence="3" key="1">
    <citation type="journal article" date="2021" name="ISME J.">
        <title>Mercury methylation by metabolically versatile and cosmopolitan marine bacteria.</title>
        <authorList>
            <person name="Lin H."/>
            <person name="Ascher D.B."/>
            <person name="Myung Y."/>
            <person name="Lamborg C.H."/>
            <person name="Hallam S.J."/>
            <person name="Gionfriddo C.M."/>
            <person name="Holt K.E."/>
            <person name="Moreau J.W."/>
        </authorList>
    </citation>
    <scope>NUCLEOTIDE SEQUENCE</scope>
    <source>
        <strain evidence="3">SI075_bin30</strain>
    </source>
</reference>
<keyword evidence="2" id="KW-0812">Transmembrane</keyword>
<dbReference type="SUPFAM" id="SSF81995">
    <property type="entry name" value="beta-sandwich domain of Sec23/24"/>
    <property type="match status" value="1"/>
</dbReference>
<evidence type="ECO:0000256" key="1">
    <source>
        <dbReference type="SAM" id="MobiDB-lite"/>
    </source>
</evidence>
<dbReference type="Proteomes" id="UP000722459">
    <property type="component" value="Unassembled WGS sequence"/>
</dbReference>
<sequence>MESEQPWLQQNQTPPTPNPTQQNTYQQPTQQNPNINQQTVNANTPPAQPINNQKEEKKGHKLIIIVIIIIILLFLAIPISLVVVGLSLQVMDSGSGVPEASVKAYWKSAEPLAIVDWAREGTNLTIIFRNNTYETITLNEFNLSSGTPYIGEDILAAGATKNIQITGLEPCSKNNKFSISKEDITLIYSTSTVTKKEQKILAGIVGTC</sequence>
<evidence type="ECO:0000313" key="4">
    <source>
        <dbReference type="Proteomes" id="UP000722459"/>
    </source>
</evidence>
<organism evidence="3 4">
    <name type="scientific">Candidatus Iainarchaeum sp</name>
    <dbReference type="NCBI Taxonomy" id="3101447"/>
    <lineage>
        <taxon>Archaea</taxon>
        <taxon>Candidatus Iainarchaeota</taxon>
        <taxon>Candidatus Iainarchaeia</taxon>
        <taxon>Candidatus Iainarchaeales</taxon>
        <taxon>Candidatus Iainarchaeaceae</taxon>
        <taxon>Candidatus Iainarchaeum</taxon>
    </lineage>
</organism>